<organism evidence="2 3">
    <name type="scientific">Nocardia veterana</name>
    <dbReference type="NCBI Taxonomy" id="132249"/>
    <lineage>
        <taxon>Bacteria</taxon>
        <taxon>Bacillati</taxon>
        <taxon>Actinomycetota</taxon>
        <taxon>Actinomycetes</taxon>
        <taxon>Mycobacteriales</taxon>
        <taxon>Nocardiaceae</taxon>
        <taxon>Nocardia</taxon>
    </lineage>
</organism>
<dbReference type="SMART" id="SM00347">
    <property type="entry name" value="HTH_MARR"/>
    <property type="match status" value="1"/>
</dbReference>
<gene>
    <name evidence="2" type="ORF">HGA07_07045</name>
</gene>
<proteinExistence type="predicted"/>
<feature type="domain" description="HTH marR-type" evidence="1">
    <location>
        <begin position="37"/>
        <end position="134"/>
    </location>
</feature>
<evidence type="ECO:0000259" key="1">
    <source>
        <dbReference type="SMART" id="SM00347"/>
    </source>
</evidence>
<dbReference type="Gene3D" id="1.10.10.10">
    <property type="entry name" value="Winged helix-like DNA-binding domain superfamily/Winged helix DNA-binding domain"/>
    <property type="match status" value="1"/>
</dbReference>
<dbReference type="InterPro" id="IPR000835">
    <property type="entry name" value="HTH_MarR-typ"/>
</dbReference>
<evidence type="ECO:0000313" key="3">
    <source>
        <dbReference type="Proteomes" id="UP000523447"/>
    </source>
</evidence>
<dbReference type="GO" id="GO:0003700">
    <property type="term" value="F:DNA-binding transcription factor activity"/>
    <property type="evidence" value="ECO:0007669"/>
    <property type="project" value="InterPro"/>
</dbReference>
<name>A0A7X6LVJ1_9NOCA</name>
<dbReference type="RefSeq" id="WP_157171449.1">
    <property type="nucleotide sequence ID" value="NZ_CAWPHS010000034.1"/>
</dbReference>
<sequence>MRTSQRSAHPRDETGVPKPLGYWVKHVHDRLESNLAAQLREFGLDRRSWQVLNTIAHGPVDQAAIDRALAPFLDSDEPTVAPYVARLATRGLVQVDHAGYYVLTPEGAALHEPAADRIHAGRLATTAGISPTEYAQLLGLLRRVAENVDAVHAQWK</sequence>
<comment type="caution">
    <text evidence="2">The sequence shown here is derived from an EMBL/GenBank/DDBJ whole genome shotgun (WGS) entry which is preliminary data.</text>
</comment>
<evidence type="ECO:0000313" key="2">
    <source>
        <dbReference type="EMBL" id="NKY85380.1"/>
    </source>
</evidence>
<dbReference type="InterPro" id="IPR036388">
    <property type="entry name" value="WH-like_DNA-bd_sf"/>
</dbReference>
<dbReference type="SUPFAM" id="SSF46785">
    <property type="entry name" value="Winged helix' DNA-binding domain"/>
    <property type="match status" value="1"/>
</dbReference>
<protein>
    <submittedName>
        <fullName evidence="2">MarR family transcriptional regulator</fullName>
    </submittedName>
</protein>
<accession>A0A7X6LVJ1</accession>
<dbReference type="Proteomes" id="UP000523447">
    <property type="component" value="Unassembled WGS sequence"/>
</dbReference>
<dbReference type="AlphaFoldDB" id="A0A7X6LVJ1"/>
<reference evidence="2 3" key="1">
    <citation type="submission" date="2020-04" db="EMBL/GenBank/DDBJ databases">
        <title>MicrobeNet Type strains.</title>
        <authorList>
            <person name="Nicholson A.C."/>
        </authorList>
    </citation>
    <scope>NUCLEOTIDE SEQUENCE [LARGE SCALE GENOMIC DNA]</scope>
    <source>
        <strain evidence="2 3">DSM 44445</strain>
    </source>
</reference>
<keyword evidence="3" id="KW-1185">Reference proteome</keyword>
<dbReference type="EMBL" id="JAAXPE010000004">
    <property type="protein sequence ID" value="NKY85380.1"/>
    <property type="molecule type" value="Genomic_DNA"/>
</dbReference>
<dbReference type="InterPro" id="IPR036390">
    <property type="entry name" value="WH_DNA-bd_sf"/>
</dbReference>